<keyword evidence="4" id="KW-1133">Transmembrane helix</keyword>
<sequence>MNSVLSTRIAAVAAFLLLLFSSVYVVNEGQTAIVLNLGRLARTDIGPGLHFKVPFVESARVFDRRLHVLDAEPERYLTSERKDVSVDFFAVGMIEDVRAFYRATGGQESVAVERLAPIIKDALRNEINSRTLQEVVSGDRTQVTGEQLKNINAGSRTMGVRIVDIRIKQIELPTDSKVIQDVYSRMRAQRQQVASALRAEGEEQAQTIRAGADRDRAVILAEAERDAQKMRGEGDAEAARLYGSAASKDNSFFAFDRSLSAYKASFADGTALIVLDKDDPFLKYMKSEK</sequence>
<dbReference type="GO" id="GO:0006508">
    <property type="term" value="P:proteolysis"/>
    <property type="evidence" value="ECO:0007669"/>
    <property type="project" value="UniProtKB-KW"/>
</dbReference>
<proteinExistence type="inferred from homology"/>
<keyword evidence="8" id="KW-0645">Protease</keyword>
<dbReference type="PANTHER" id="PTHR42911">
    <property type="entry name" value="MODULATOR OF FTSH PROTEASE HFLC"/>
    <property type="match status" value="1"/>
</dbReference>
<comment type="function">
    <text evidence="6">HflC and HflK could regulate a protease.</text>
</comment>
<evidence type="ECO:0000256" key="1">
    <source>
        <dbReference type="ARBA" id="ARBA00004167"/>
    </source>
</evidence>
<evidence type="ECO:0000313" key="8">
    <source>
        <dbReference type="EMBL" id="QYR52349.1"/>
    </source>
</evidence>
<name>A0ABX8WLT7_9GAMM</name>
<keyword evidence="3" id="KW-0812">Transmembrane</keyword>
<evidence type="ECO:0000256" key="4">
    <source>
        <dbReference type="ARBA" id="ARBA00022989"/>
    </source>
</evidence>
<evidence type="ECO:0000256" key="5">
    <source>
        <dbReference type="ARBA" id="ARBA00023136"/>
    </source>
</evidence>
<dbReference type="PANTHER" id="PTHR42911:SF1">
    <property type="entry name" value="MODULATOR OF FTSH PROTEASE HFLC"/>
    <property type="match status" value="1"/>
</dbReference>
<dbReference type="Pfam" id="PF01145">
    <property type="entry name" value="Band_7"/>
    <property type="match status" value="1"/>
</dbReference>
<dbReference type="CDD" id="cd03405">
    <property type="entry name" value="SPFH_HflC"/>
    <property type="match status" value="1"/>
</dbReference>
<dbReference type="Gene3D" id="3.30.479.30">
    <property type="entry name" value="Band 7 domain"/>
    <property type="match status" value="1"/>
</dbReference>
<keyword evidence="9" id="KW-1185">Reference proteome</keyword>
<dbReference type="PIRSF" id="PIRSF005651">
    <property type="entry name" value="HflC"/>
    <property type="match status" value="1"/>
</dbReference>
<dbReference type="SMART" id="SM00244">
    <property type="entry name" value="PHB"/>
    <property type="match status" value="1"/>
</dbReference>
<keyword evidence="5" id="KW-0472">Membrane</keyword>
<evidence type="ECO:0000313" key="9">
    <source>
        <dbReference type="Proteomes" id="UP000824755"/>
    </source>
</evidence>
<dbReference type="InterPro" id="IPR036013">
    <property type="entry name" value="Band_7/SPFH_dom_sf"/>
</dbReference>
<dbReference type="InterPro" id="IPR010200">
    <property type="entry name" value="HflC"/>
</dbReference>
<organism evidence="8 9">
    <name type="scientific">Lysobacter soyae</name>
    <dbReference type="NCBI Taxonomy" id="2764185"/>
    <lineage>
        <taxon>Bacteria</taxon>
        <taxon>Pseudomonadati</taxon>
        <taxon>Pseudomonadota</taxon>
        <taxon>Gammaproteobacteria</taxon>
        <taxon>Lysobacterales</taxon>
        <taxon>Lysobacteraceae</taxon>
        <taxon>Lysobacter</taxon>
    </lineage>
</organism>
<dbReference type="EMBL" id="CP080544">
    <property type="protein sequence ID" value="QYR52349.1"/>
    <property type="molecule type" value="Genomic_DNA"/>
</dbReference>
<evidence type="ECO:0000256" key="3">
    <source>
        <dbReference type="ARBA" id="ARBA00022692"/>
    </source>
</evidence>
<evidence type="ECO:0000259" key="7">
    <source>
        <dbReference type="SMART" id="SM00244"/>
    </source>
</evidence>
<accession>A0ABX8WLT7</accession>
<evidence type="ECO:0000256" key="2">
    <source>
        <dbReference type="ARBA" id="ARBA00007862"/>
    </source>
</evidence>
<comment type="subcellular location">
    <subcellularLocation>
        <location evidence="1">Membrane</location>
        <topology evidence="1">Single-pass membrane protein</topology>
    </subcellularLocation>
</comment>
<dbReference type="Proteomes" id="UP000824755">
    <property type="component" value="Chromosome"/>
</dbReference>
<gene>
    <name evidence="8" type="primary">hflC</name>
    <name evidence="8" type="ORF">H8L67_06995</name>
</gene>
<evidence type="ECO:0000256" key="6">
    <source>
        <dbReference type="PIRNR" id="PIRNR005651"/>
    </source>
</evidence>
<dbReference type="NCBIfam" id="TIGR01932">
    <property type="entry name" value="hflC"/>
    <property type="match status" value="1"/>
</dbReference>
<dbReference type="RefSeq" id="WP_220379135.1">
    <property type="nucleotide sequence ID" value="NZ_CP080544.1"/>
</dbReference>
<dbReference type="SUPFAM" id="SSF117892">
    <property type="entry name" value="Band 7/SPFH domain"/>
    <property type="match status" value="1"/>
</dbReference>
<keyword evidence="8" id="KW-0378">Hydrolase</keyword>
<feature type="domain" description="Band 7" evidence="7">
    <location>
        <begin position="21"/>
        <end position="187"/>
    </location>
</feature>
<comment type="similarity">
    <text evidence="2 6">Belongs to the band 7/mec-2 family. HflC subfamily.</text>
</comment>
<protein>
    <recommendedName>
        <fullName evidence="6">Protein HflC</fullName>
    </recommendedName>
</protein>
<dbReference type="InterPro" id="IPR001107">
    <property type="entry name" value="Band_7"/>
</dbReference>
<reference evidence="8 9" key="1">
    <citation type="submission" date="2021-08" db="EMBL/GenBank/DDBJ databases">
        <title>Lysobacter sp. strain CJ11 Genome sequencing and assembly.</title>
        <authorList>
            <person name="Kim I."/>
        </authorList>
    </citation>
    <scope>NUCLEOTIDE SEQUENCE [LARGE SCALE GENOMIC DNA]</scope>
    <source>
        <strain evidence="8 9">CJ11</strain>
    </source>
</reference>
<dbReference type="GO" id="GO:0008233">
    <property type="term" value="F:peptidase activity"/>
    <property type="evidence" value="ECO:0007669"/>
    <property type="project" value="UniProtKB-KW"/>
</dbReference>